<evidence type="ECO:0000256" key="1">
    <source>
        <dbReference type="ARBA" id="ARBA00008834"/>
    </source>
</evidence>
<sequence>MNIFHPVSAVTDSSAAVLYTYYKNSAYTVFVNGEKYAVTDKAEITVRGLEPDTEYEISVRAEAGGINETAAISVRTAPRGEVLDIRDFGAVGDGVTDCTEAIGAAVKACPKNGTVLIKDGVYMSGALFLKSDMTLRIGEDAVLLGSPDVRDYPVFVYRFEGLEQNCYASLINTVDGEHRNIKITGGGVIDANGEKLFAAEMAENAGKRGRAVCIRNTDGVYIEGVTVRQSPAWCVHTIYCSSVTLDNVKIFTKFDENGRRYKGIYNGDGFDPDSCRDVTVFGCTIGSQDDCIAVKSGRDAEGRAVGVPTENVLVRSCRFASGFGCVVGSEMSGSVRNVTFENCKFENTYSLASIKAPRGRGGVVENVVYRNCSHYYDENEFSDNKWFRGAINIDMFYGVDEFDTEMPEPVDEGTPKFRGIMFENIVSETTAGCAVYICGLPESRVNGISFRNVRCNGKSGLYVKNADIIETDDIQIG</sequence>
<evidence type="ECO:0000256" key="3">
    <source>
        <dbReference type="ARBA" id="ARBA00023295"/>
    </source>
</evidence>
<dbReference type="GO" id="GO:0004650">
    <property type="term" value="F:polygalacturonase activity"/>
    <property type="evidence" value="ECO:0007669"/>
    <property type="project" value="InterPro"/>
</dbReference>
<dbReference type="InterPro" id="IPR012334">
    <property type="entry name" value="Pectin_lyas_fold"/>
</dbReference>
<dbReference type="InterPro" id="IPR013783">
    <property type="entry name" value="Ig-like_fold"/>
</dbReference>
<dbReference type="InterPro" id="IPR011050">
    <property type="entry name" value="Pectin_lyase_fold/virulence"/>
</dbReference>
<dbReference type="Gene3D" id="2.160.20.10">
    <property type="entry name" value="Single-stranded right-handed beta-helix, Pectin lyase-like"/>
    <property type="match status" value="1"/>
</dbReference>
<keyword evidence="3 4" id="KW-0326">Glycosidase</keyword>
<dbReference type="InterPro" id="IPR003961">
    <property type="entry name" value="FN3_dom"/>
</dbReference>
<accession>A0A9D1MBS0</accession>
<comment type="caution">
    <text evidence="5">The sequence shown here is derived from an EMBL/GenBank/DDBJ whole genome shotgun (WGS) entry which is preliminary data.</text>
</comment>
<dbReference type="InterPro" id="IPR036116">
    <property type="entry name" value="FN3_sf"/>
</dbReference>
<evidence type="ECO:0000256" key="4">
    <source>
        <dbReference type="RuleBase" id="RU361169"/>
    </source>
</evidence>
<dbReference type="SUPFAM" id="SSF49265">
    <property type="entry name" value="Fibronectin type III"/>
    <property type="match status" value="1"/>
</dbReference>
<dbReference type="AlphaFoldDB" id="A0A9D1MBS0"/>
<evidence type="ECO:0000256" key="2">
    <source>
        <dbReference type="ARBA" id="ARBA00022801"/>
    </source>
</evidence>
<dbReference type="GO" id="GO:0005975">
    <property type="term" value="P:carbohydrate metabolic process"/>
    <property type="evidence" value="ECO:0007669"/>
    <property type="project" value="InterPro"/>
</dbReference>
<evidence type="ECO:0000313" key="5">
    <source>
        <dbReference type="EMBL" id="HIU57377.1"/>
    </source>
</evidence>
<dbReference type="SUPFAM" id="SSF51126">
    <property type="entry name" value="Pectin lyase-like"/>
    <property type="match status" value="1"/>
</dbReference>
<dbReference type="Proteomes" id="UP000824109">
    <property type="component" value="Unassembled WGS sequence"/>
</dbReference>
<comment type="similarity">
    <text evidence="1 4">Belongs to the glycosyl hydrolase 28 family.</text>
</comment>
<protein>
    <submittedName>
        <fullName evidence="5">Glycoside hydrolase family 28 protein</fullName>
    </submittedName>
</protein>
<dbReference type="InterPro" id="IPR000743">
    <property type="entry name" value="Glyco_hydro_28"/>
</dbReference>
<keyword evidence="2 4" id="KW-0378">Hydrolase</keyword>
<proteinExistence type="inferred from homology"/>
<dbReference type="PANTHER" id="PTHR31339:SF9">
    <property type="entry name" value="PLASMIN AND FIBRONECTIN-BINDING PROTEIN A"/>
    <property type="match status" value="1"/>
</dbReference>
<evidence type="ECO:0000313" key="6">
    <source>
        <dbReference type="Proteomes" id="UP000824109"/>
    </source>
</evidence>
<gene>
    <name evidence="5" type="ORF">IAA61_06150</name>
</gene>
<dbReference type="InterPro" id="IPR051801">
    <property type="entry name" value="GH28_Enzymes"/>
</dbReference>
<name>A0A9D1MBS0_9FIRM</name>
<dbReference type="PANTHER" id="PTHR31339">
    <property type="entry name" value="PECTIN LYASE-RELATED"/>
    <property type="match status" value="1"/>
</dbReference>
<dbReference type="Pfam" id="PF00295">
    <property type="entry name" value="Glyco_hydro_28"/>
    <property type="match status" value="1"/>
</dbReference>
<dbReference type="Gene3D" id="2.60.40.10">
    <property type="entry name" value="Immunoglobulins"/>
    <property type="match status" value="1"/>
</dbReference>
<dbReference type="CDD" id="cd00063">
    <property type="entry name" value="FN3"/>
    <property type="match status" value="1"/>
</dbReference>
<reference evidence="5" key="1">
    <citation type="submission" date="2020-10" db="EMBL/GenBank/DDBJ databases">
        <authorList>
            <person name="Gilroy R."/>
        </authorList>
    </citation>
    <scope>NUCLEOTIDE SEQUENCE</scope>
    <source>
        <strain evidence="5">USAMLcec3-3695</strain>
    </source>
</reference>
<reference evidence="5" key="2">
    <citation type="journal article" date="2021" name="PeerJ">
        <title>Extensive microbial diversity within the chicken gut microbiome revealed by metagenomics and culture.</title>
        <authorList>
            <person name="Gilroy R."/>
            <person name="Ravi A."/>
            <person name="Getino M."/>
            <person name="Pursley I."/>
            <person name="Horton D.L."/>
            <person name="Alikhan N.F."/>
            <person name="Baker D."/>
            <person name="Gharbi K."/>
            <person name="Hall N."/>
            <person name="Watson M."/>
            <person name="Adriaenssens E.M."/>
            <person name="Foster-Nyarko E."/>
            <person name="Jarju S."/>
            <person name="Secka A."/>
            <person name="Antonio M."/>
            <person name="Oren A."/>
            <person name="Chaudhuri R.R."/>
            <person name="La Ragione R."/>
            <person name="Hildebrand F."/>
            <person name="Pallen M.J."/>
        </authorList>
    </citation>
    <scope>NUCLEOTIDE SEQUENCE</scope>
    <source>
        <strain evidence="5">USAMLcec3-3695</strain>
    </source>
</reference>
<dbReference type="EMBL" id="DVNB01000064">
    <property type="protein sequence ID" value="HIU57377.1"/>
    <property type="molecule type" value="Genomic_DNA"/>
</dbReference>
<organism evidence="5 6">
    <name type="scientific">Candidatus Ornithomonoglobus merdipullorum</name>
    <dbReference type="NCBI Taxonomy" id="2840895"/>
    <lineage>
        <taxon>Bacteria</taxon>
        <taxon>Bacillati</taxon>
        <taxon>Bacillota</taxon>
        <taxon>Clostridia</taxon>
        <taxon>Candidatus Ornithomonoglobus</taxon>
    </lineage>
</organism>